<evidence type="ECO:0000259" key="17">
    <source>
        <dbReference type="Pfam" id="PF22461"/>
    </source>
</evidence>
<accession>A0ABR5TAW3</accession>
<gene>
    <name evidence="18" type="ORF">WS72_03900</name>
</gene>
<reference evidence="18 19" key="1">
    <citation type="submission" date="2015-11" db="EMBL/GenBank/DDBJ databases">
        <authorList>
            <person name="Sahl J."/>
            <person name="Wagner D."/>
            <person name="Keim P."/>
        </authorList>
    </citation>
    <scope>NUCLEOTIDE SEQUENCE [LARGE SCALE GENOMIC DNA]</scope>
    <source>
        <strain evidence="18 19">BDU18</strain>
    </source>
</reference>
<dbReference type="Pfam" id="PF22461">
    <property type="entry name" value="SLBB_2"/>
    <property type="match status" value="2"/>
</dbReference>
<keyword evidence="10" id="KW-0626">Porin</keyword>
<evidence type="ECO:0000259" key="16">
    <source>
        <dbReference type="Pfam" id="PF02563"/>
    </source>
</evidence>
<proteinExistence type="inferred from homology"/>
<keyword evidence="13" id="KW-0998">Cell outer membrane</keyword>
<keyword evidence="4" id="KW-1134">Transmembrane beta strand</keyword>
<keyword evidence="8" id="KW-0625">Polysaccharide transport</keyword>
<dbReference type="InterPro" id="IPR049712">
    <property type="entry name" value="Poly_export"/>
</dbReference>
<feature type="domain" description="SLBB" evidence="17">
    <location>
        <begin position="187"/>
        <end position="259"/>
    </location>
</feature>
<keyword evidence="6" id="KW-0812">Transmembrane</keyword>
<evidence type="ECO:0000256" key="2">
    <source>
        <dbReference type="ARBA" id="ARBA00009450"/>
    </source>
</evidence>
<dbReference type="PANTHER" id="PTHR33619">
    <property type="entry name" value="POLYSACCHARIDE EXPORT PROTEIN GFCE-RELATED"/>
    <property type="match status" value="1"/>
</dbReference>
<dbReference type="PROSITE" id="PS51257">
    <property type="entry name" value="PROKAR_LIPOPROTEIN"/>
    <property type="match status" value="1"/>
</dbReference>
<evidence type="ECO:0000313" key="19">
    <source>
        <dbReference type="Proteomes" id="UP000070255"/>
    </source>
</evidence>
<evidence type="ECO:0000256" key="15">
    <source>
        <dbReference type="SAM" id="MobiDB-lite"/>
    </source>
</evidence>
<protein>
    <submittedName>
        <fullName evidence="18">Capsular biosynthesis protein</fullName>
    </submittedName>
</protein>
<evidence type="ECO:0000256" key="14">
    <source>
        <dbReference type="ARBA" id="ARBA00023288"/>
    </source>
</evidence>
<dbReference type="PANTHER" id="PTHR33619:SF3">
    <property type="entry name" value="POLYSACCHARIDE EXPORT PROTEIN GFCE-RELATED"/>
    <property type="match status" value="1"/>
</dbReference>
<keyword evidence="11" id="KW-0472">Membrane</keyword>
<keyword evidence="9" id="KW-0406">Ion transport</keyword>
<dbReference type="EMBL" id="LNJQ01000001">
    <property type="protein sequence ID" value="KWZ42108.1"/>
    <property type="molecule type" value="Genomic_DNA"/>
</dbReference>
<evidence type="ECO:0000256" key="1">
    <source>
        <dbReference type="ARBA" id="ARBA00004571"/>
    </source>
</evidence>
<dbReference type="InterPro" id="IPR003715">
    <property type="entry name" value="Poly_export_N"/>
</dbReference>
<keyword evidence="7" id="KW-0732">Signal</keyword>
<evidence type="ECO:0000256" key="3">
    <source>
        <dbReference type="ARBA" id="ARBA00022448"/>
    </source>
</evidence>
<feature type="domain" description="Polysaccharide export protein N-terminal" evidence="16">
    <location>
        <begin position="88"/>
        <end position="179"/>
    </location>
</feature>
<keyword evidence="5" id="KW-0762">Sugar transport</keyword>
<evidence type="ECO:0000256" key="6">
    <source>
        <dbReference type="ARBA" id="ARBA00022692"/>
    </source>
</evidence>
<keyword evidence="19" id="KW-1185">Reference proteome</keyword>
<sequence>MSRLSCGASYITLAVGAILLVGCSAIPTSGPSRSQIDKAPGQSQNQASASVPGIQIVDVTDGVARRLYAERNRGDFSALLGNNARFQQELGVGDTIEVSIWEAPPATLFGVAQTSDSKAGATNAKVTVLPDQVINGDGTIDVPFAGPIKAAGRTPAELQRIIAARLKNMAHDPQVLVKLSRNATSYVTVVGDVVKSDRMQLSARGERLLDALASAGGVRQPVDKITIQVTRGDVVASLPLQSVIRDPKQNVPLRAGDVVTALFQPYSFMALGATGKNEEINFEAQGITLAQALARAGGLQDARSDAQGVFIFRLEDAKALQWPNAPARTTADGRVPVVYRVNLRDPSSFFVAQSFMMDNKDVLYVSNAPVAELQKFLNLVFSVAYPLVTGVQTFR</sequence>
<organism evidence="18 19">
    <name type="scientific">Burkholderia savannae</name>
    <dbReference type="NCBI Taxonomy" id="1637837"/>
    <lineage>
        <taxon>Bacteria</taxon>
        <taxon>Pseudomonadati</taxon>
        <taxon>Pseudomonadota</taxon>
        <taxon>Betaproteobacteria</taxon>
        <taxon>Burkholderiales</taxon>
        <taxon>Burkholderiaceae</taxon>
        <taxon>Burkholderia</taxon>
        <taxon>pseudomallei group</taxon>
    </lineage>
</organism>
<evidence type="ECO:0000313" key="18">
    <source>
        <dbReference type="EMBL" id="KWZ42108.1"/>
    </source>
</evidence>
<evidence type="ECO:0000256" key="4">
    <source>
        <dbReference type="ARBA" id="ARBA00022452"/>
    </source>
</evidence>
<evidence type="ECO:0000256" key="12">
    <source>
        <dbReference type="ARBA" id="ARBA00023139"/>
    </source>
</evidence>
<dbReference type="Proteomes" id="UP000070255">
    <property type="component" value="Unassembled WGS sequence"/>
</dbReference>
<name>A0ABR5TAW3_9BURK</name>
<dbReference type="Gene3D" id="3.30.1950.10">
    <property type="entry name" value="wza like domain"/>
    <property type="match status" value="1"/>
</dbReference>
<evidence type="ECO:0000256" key="9">
    <source>
        <dbReference type="ARBA" id="ARBA00023065"/>
    </source>
</evidence>
<comment type="similarity">
    <text evidence="2">Belongs to the BexD/CtrA/VexA family.</text>
</comment>
<keyword evidence="12" id="KW-0564">Palmitate</keyword>
<feature type="domain" description="SLBB" evidence="17">
    <location>
        <begin position="271"/>
        <end position="365"/>
    </location>
</feature>
<keyword evidence="14" id="KW-0449">Lipoprotein</keyword>
<evidence type="ECO:0000256" key="13">
    <source>
        <dbReference type="ARBA" id="ARBA00023237"/>
    </source>
</evidence>
<comment type="caution">
    <text evidence="18">The sequence shown here is derived from an EMBL/GenBank/DDBJ whole genome shotgun (WGS) entry which is preliminary data.</text>
</comment>
<keyword evidence="3" id="KW-0813">Transport</keyword>
<evidence type="ECO:0000256" key="10">
    <source>
        <dbReference type="ARBA" id="ARBA00023114"/>
    </source>
</evidence>
<dbReference type="RefSeq" id="WP_038753347.1">
    <property type="nucleotide sequence ID" value="NZ_CP013424.1"/>
</dbReference>
<dbReference type="Gene3D" id="3.10.560.10">
    <property type="entry name" value="Outer membrane lipoprotein wza domain like"/>
    <property type="match status" value="2"/>
</dbReference>
<evidence type="ECO:0000256" key="7">
    <source>
        <dbReference type="ARBA" id="ARBA00022729"/>
    </source>
</evidence>
<comment type="subcellular location">
    <subcellularLocation>
        <location evidence="1">Cell outer membrane</location>
        <topology evidence="1">Multi-pass membrane protein</topology>
    </subcellularLocation>
</comment>
<dbReference type="InterPro" id="IPR054765">
    <property type="entry name" value="SLBB_dom"/>
</dbReference>
<dbReference type="Pfam" id="PF02563">
    <property type="entry name" value="Poly_export"/>
    <property type="match status" value="1"/>
</dbReference>
<evidence type="ECO:0000256" key="5">
    <source>
        <dbReference type="ARBA" id="ARBA00022597"/>
    </source>
</evidence>
<evidence type="ECO:0000256" key="11">
    <source>
        <dbReference type="ARBA" id="ARBA00023136"/>
    </source>
</evidence>
<evidence type="ECO:0000256" key="8">
    <source>
        <dbReference type="ARBA" id="ARBA00023047"/>
    </source>
</evidence>
<feature type="region of interest" description="Disordered" evidence="15">
    <location>
        <begin position="31"/>
        <end position="50"/>
    </location>
</feature>